<evidence type="ECO:0000256" key="1">
    <source>
        <dbReference type="SAM" id="MobiDB-lite"/>
    </source>
</evidence>
<feature type="region of interest" description="Disordered" evidence="1">
    <location>
        <begin position="1"/>
        <end position="20"/>
    </location>
</feature>
<feature type="compositionally biased region" description="Basic and acidic residues" evidence="1">
    <location>
        <begin position="8"/>
        <end position="18"/>
    </location>
</feature>
<feature type="region of interest" description="Disordered" evidence="1">
    <location>
        <begin position="36"/>
        <end position="58"/>
    </location>
</feature>
<keyword evidence="3" id="KW-1185">Reference proteome</keyword>
<evidence type="ECO:0000313" key="3">
    <source>
        <dbReference type="Proteomes" id="UP001556367"/>
    </source>
</evidence>
<name>A0ABR3JUD8_9AGAR</name>
<reference evidence="3" key="1">
    <citation type="submission" date="2024-06" db="EMBL/GenBank/DDBJ databases">
        <title>Multi-omics analyses provide insights into the biosynthesis of the anticancer antibiotic pleurotin in Hohenbuehelia grisea.</title>
        <authorList>
            <person name="Weaver J.A."/>
            <person name="Alberti F."/>
        </authorList>
    </citation>
    <scope>NUCLEOTIDE SEQUENCE [LARGE SCALE GENOMIC DNA]</scope>
    <source>
        <strain evidence="3">T-177</strain>
    </source>
</reference>
<organism evidence="2 3">
    <name type="scientific">Hohenbuehelia grisea</name>
    <dbReference type="NCBI Taxonomy" id="104357"/>
    <lineage>
        <taxon>Eukaryota</taxon>
        <taxon>Fungi</taxon>
        <taxon>Dikarya</taxon>
        <taxon>Basidiomycota</taxon>
        <taxon>Agaricomycotina</taxon>
        <taxon>Agaricomycetes</taxon>
        <taxon>Agaricomycetidae</taxon>
        <taxon>Agaricales</taxon>
        <taxon>Pleurotineae</taxon>
        <taxon>Pleurotaceae</taxon>
        <taxon>Hohenbuehelia</taxon>
    </lineage>
</organism>
<gene>
    <name evidence="2" type="ORF">HGRIS_014199</name>
</gene>
<protein>
    <submittedName>
        <fullName evidence="2">Uncharacterized protein</fullName>
    </submittedName>
</protein>
<proteinExistence type="predicted"/>
<evidence type="ECO:0000313" key="2">
    <source>
        <dbReference type="EMBL" id="KAL0958883.1"/>
    </source>
</evidence>
<comment type="caution">
    <text evidence="2">The sequence shown here is derived from an EMBL/GenBank/DDBJ whole genome shotgun (WGS) entry which is preliminary data.</text>
</comment>
<accession>A0ABR3JUD8</accession>
<dbReference type="Proteomes" id="UP001556367">
    <property type="component" value="Unassembled WGS sequence"/>
</dbReference>
<sequence length="169" mass="18439">MARPRLYHSKEERDEAARAKKARYYARHRERILGTMREAYSKNRGRREPDLSGSTAQAAATARTDIEASLDYIRSCTSQVAAIVGDDETAFFNQLAHAAISSNSTGPINAILESLDSILHLAEKSLASISASDGCSATYATATSLCREMSDTINNVEDITLGCRRLGLH</sequence>
<dbReference type="EMBL" id="JASNQZ010000003">
    <property type="protein sequence ID" value="KAL0958883.1"/>
    <property type="molecule type" value="Genomic_DNA"/>
</dbReference>